<reference evidence="3" key="2">
    <citation type="submission" date="2024-04" db="EMBL/GenBank/DDBJ databases">
        <authorList>
            <person name="Chen Y."/>
            <person name="Shah S."/>
            <person name="Dougan E. K."/>
            <person name="Thang M."/>
            <person name="Chan C."/>
        </authorList>
    </citation>
    <scope>NUCLEOTIDE SEQUENCE [LARGE SCALE GENOMIC DNA]</scope>
</reference>
<dbReference type="Proteomes" id="UP001152797">
    <property type="component" value="Unassembled WGS sequence"/>
</dbReference>
<comment type="caution">
    <text evidence="2">The sequence shown here is derived from an EMBL/GenBank/DDBJ whole genome shotgun (WGS) entry which is preliminary data.</text>
</comment>
<feature type="compositionally biased region" description="Basic and acidic residues" evidence="1">
    <location>
        <begin position="477"/>
        <end position="487"/>
    </location>
</feature>
<protein>
    <submittedName>
        <fullName evidence="2">Uncharacterized protein</fullName>
    </submittedName>
</protein>
<dbReference type="AlphaFoldDB" id="A0A9P1G6C8"/>
<proteinExistence type="predicted"/>
<organism evidence="2">
    <name type="scientific">Cladocopium goreaui</name>
    <dbReference type="NCBI Taxonomy" id="2562237"/>
    <lineage>
        <taxon>Eukaryota</taxon>
        <taxon>Sar</taxon>
        <taxon>Alveolata</taxon>
        <taxon>Dinophyceae</taxon>
        <taxon>Suessiales</taxon>
        <taxon>Symbiodiniaceae</taxon>
        <taxon>Cladocopium</taxon>
    </lineage>
</organism>
<dbReference type="EMBL" id="CAMXCT020002635">
    <property type="protein sequence ID" value="CAL1152830.1"/>
    <property type="molecule type" value="Genomic_DNA"/>
</dbReference>
<dbReference type="OrthoDB" id="428985at2759"/>
<accession>A0A9P1G6C8</accession>
<reference evidence="2" key="1">
    <citation type="submission" date="2022-10" db="EMBL/GenBank/DDBJ databases">
        <authorList>
            <person name="Chen Y."/>
            <person name="Dougan E. K."/>
            <person name="Chan C."/>
            <person name="Rhodes N."/>
            <person name="Thang M."/>
        </authorList>
    </citation>
    <scope>NUCLEOTIDE SEQUENCE</scope>
</reference>
<feature type="region of interest" description="Disordered" evidence="1">
    <location>
        <begin position="457"/>
        <end position="487"/>
    </location>
</feature>
<gene>
    <name evidence="2" type="ORF">C1SCF055_LOCUS25650</name>
</gene>
<evidence type="ECO:0000256" key="1">
    <source>
        <dbReference type="SAM" id="MobiDB-lite"/>
    </source>
</evidence>
<evidence type="ECO:0000313" key="2">
    <source>
        <dbReference type="EMBL" id="CAI3999455.1"/>
    </source>
</evidence>
<name>A0A9P1G6C8_9DINO</name>
<evidence type="ECO:0000313" key="3">
    <source>
        <dbReference type="EMBL" id="CAL1152830.1"/>
    </source>
</evidence>
<evidence type="ECO:0000313" key="4">
    <source>
        <dbReference type="Proteomes" id="UP001152797"/>
    </source>
</evidence>
<feature type="compositionally biased region" description="Basic residues" evidence="1">
    <location>
        <begin position="457"/>
        <end position="466"/>
    </location>
</feature>
<feature type="region of interest" description="Disordered" evidence="1">
    <location>
        <begin position="174"/>
        <end position="196"/>
    </location>
</feature>
<sequence length="761" mass="85630">MLLLEYHPRGLLVTGDTFEAKEHLKALEGKWDATLKAWRWDFDEKRSVLAGLKKLRLEVQDRAKAHLVIQRGSTGLLVTGETFYVKTGLREAGATWEPKLKGWVFDQHDDLALQKALKKTLEAEVTVTPTPTPRAELMVLPQADLVPTPAGRRLVGKQTVKGAICKTSMTSRKKNVSKADGSGEVSETHTKRREVKCAKTKKALETNTVTRSPLSRSSWKTLHSVDPWQTRRQETKNQVIETRSLLPDMDLLSLQLKSKPKVTPTLALNHKARRQRAKARSQIPAKPCPPAKVQARTSVKSIEIGVSEFCIRQAELDGILRFSSLGSTLQQFLFALGLWASHGASHAVVTATGAMPWPSVHIGSLSQLLLKRERKNSNASALEDLGIWTFKTPEHLALLHLRSCRVKLIQRFGGVDKAYIRCVPALTGMTRDVFRQLANMMGFTDEDSFEMYDLMKSHRPPKKRRASVSGSSARSSKAAEQEEPMDRNEFGEAMRKAMPVKGLIQLRRRLRMKHSSCEAATTAAFGKRQALDREAFRDFMIQNGISGREAYQHFMRMTKHNESGGLAEIHTAHVSGHEDAPQEVTRFAFLKTLLHAEGHGRTWSTWDFGGERKASKWRSSSELSWWNSCSTAAAERAWPATSVGDVPLPFCRKSCWLLFLKVSIELGRMQTAPRWRGVDATPRSRATPRPREAEATRGRAFCWTSRIPRRATEDFPLHQLHLHSTVASLQPPRRPTLLIGAFQPLLLDPRASLRWPRLPLR</sequence>
<dbReference type="EMBL" id="CAMXCT030002635">
    <property type="protein sequence ID" value="CAL4786767.1"/>
    <property type="molecule type" value="Genomic_DNA"/>
</dbReference>
<feature type="compositionally biased region" description="Low complexity" evidence="1">
    <location>
        <begin position="467"/>
        <end position="476"/>
    </location>
</feature>
<dbReference type="EMBL" id="CAMXCT010002635">
    <property type="protein sequence ID" value="CAI3999455.1"/>
    <property type="molecule type" value="Genomic_DNA"/>
</dbReference>
<keyword evidence="4" id="KW-1185">Reference proteome</keyword>